<dbReference type="AlphaFoldDB" id="A0A2H3TVC7"/>
<sequence>MSDSTSAKSTDQGGQPENNVPSWSSRLYRQVGFSAKKTWQDRGDIIRHSKELFTAAGPNGLSYSPLPTASSIRLLEIKPGNPSYMLHCSLKTVDLSDKPQYHALSYTWELDPPSFPYELRYLSQKVPNFSKVVTNGVDTINHTINRFLVRSRYDKDAKPAENTTDRDKILCDGKGVYVKSNLYQALLQLRKVRPGLPEITDAAESKDFYYTRVGTTSLWHLVLCVFFIVTRKWFKRLWVLQELCLAKEAIFLLGDYKFESDGISVAFGWMRNILSAWNTSGLHMFAQILTSFGDMPDQAVSLLNSRRTISEGDKVGLQEWFRLVKDREAHDPRDVVYGGLALIKPETLLMDLSLKQGLEGSHQAAQAEDSQNRQNWPSLQADYAAECPLVLENKLRNRSTNRFDRFDFEFDPSTRSFQSIDIDRLQVVID</sequence>
<dbReference type="Proteomes" id="UP000219369">
    <property type="component" value="Unassembled WGS sequence"/>
</dbReference>
<dbReference type="VEuPathDB" id="FungiDB:FOXG_11833"/>
<dbReference type="InterPro" id="IPR052895">
    <property type="entry name" value="HetReg/Transcr_Mod"/>
</dbReference>
<evidence type="ECO:0008006" key="4">
    <source>
        <dbReference type="Google" id="ProtNLM"/>
    </source>
</evidence>
<dbReference type="VEuPathDB" id="FungiDB:HZS61_016854"/>
<evidence type="ECO:0000256" key="1">
    <source>
        <dbReference type="SAM" id="MobiDB-lite"/>
    </source>
</evidence>
<dbReference type="VEuPathDB" id="FungiDB:FOC4_g10007690"/>
<proteinExistence type="predicted"/>
<dbReference type="PANTHER" id="PTHR24148:SF64">
    <property type="entry name" value="HETEROKARYON INCOMPATIBILITY DOMAIN-CONTAINING PROTEIN"/>
    <property type="match status" value="1"/>
</dbReference>
<organism evidence="2 3">
    <name type="scientific">Fusarium oxysporum</name>
    <name type="common">Fusarium vascular wilt</name>
    <dbReference type="NCBI Taxonomy" id="5507"/>
    <lineage>
        <taxon>Eukaryota</taxon>
        <taxon>Fungi</taxon>
        <taxon>Dikarya</taxon>
        <taxon>Ascomycota</taxon>
        <taxon>Pezizomycotina</taxon>
        <taxon>Sordariomycetes</taxon>
        <taxon>Hypocreomycetidae</taxon>
        <taxon>Hypocreales</taxon>
        <taxon>Nectriaceae</taxon>
        <taxon>Fusarium</taxon>
        <taxon>Fusarium oxysporum species complex</taxon>
    </lineage>
</organism>
<dbReference type="OrthoDB" id="2157530at2759"/>
<evidence type="ECO:0000313" key="3">
    <source>
        <dbReference type="Proteomes" id="UP000219369"/>
    </source>
</evidence>
<protein>
    <recommendedName>
        <fullName evidence="4">Heterokaryon incompatibility domain-containing protein</fullName>
    </recommendedName>
</protein>
<dbReference type="EMBL" id="FMJY01000011">
    <property type="protein sequence ID" value="SCO92568.1"/>
    <property type="molecule type" value="Genomic_DNA"/>
</dbReference>
<gene>
    <name evidence="2" type="ORF">FRV6_16696</name>
</gene>
<feature type="region of interest" description="Disordered" evidence="1">
    <location>
        <begin position="1"/>
        <end position="22"/>
    </location>
</feature>
<dbReference type="PANTHER" id="PTHR24148">
    <property type="entry name" value="ANKYRIN REPEAT DOMAIN-CONTAINING PROTEIN 39 HOMOLOG-RELATED"/>
    <property type="match status" value="1"/>
</dbReference>
<reference evidence="3" key="1">
    <citation type="submission" date="2016-09" db="EMBL/GenBank/DDBJ databases">
        <authorList>
            <person name="Guldener U."/>
        </authorList>
    </citation>
    <scope>NUCLEOTIDE SEQUENCE [LARGE SCALE GENOMIC DNA]</scope>
    <source>
        <strain evidence="3">V64-1</strain>
    </source>
</reference>
<evidence type="ECO:0000313" key="2">
    <source>
        <dbReference type="EMBL" id="SCO92568.1"/>
    </source>
</evidence>
<name>A0A2H3TVC7_FUSOX</name>
<dbReference type="VEuPathDB" id="FungiDB:FOZG_11962"/>
<dbReference type="VEuPathDB" id="FungiDB:FOIG_14943"/>
<dbReference type="VEuPathDB" id="FungiDB:FOMG_14082"/>
<accession>A0A2H3TVC7</accession>
<dbReference type="VEuPathDB" id="FungiDB:FOC1_g10003317"/>